<evidence type="ECO:0000313" key="2">
    <source>
        <dbReference type="Proteomes" id="UP001195483"/>
    </source>
</evidence>
<reference evidence="1" key="2">
    <citation type="journal article" date="2021" name="Genome Biol. Evol.">
        <title>Developing a high-quality reference genome for a parasitic bivalve with doubly uniparental inheritance (Bivalvia: Unionida).</title>
        <authorList>
            <person name="Smith C.H."/>
        </authorList>
    </citation>
    <scope>NUCLEOTIDE SEQUENCE</scope>
    <source>
        <strain evidence="1">CHS0354</strain>
        <tissue evidence="1">Mantle</tissue>
    </source>
</reference>
<sequence length="191" mass="21635">MLSLDKIVLRDSGISTSKTAPKRVFTKFYQLIYDNRHSHLQTLRTMLSHNGMLIQKLSVESNPFVHVLCSTLGAFETLYQIYQSGRLRAIMSSAFITEKHLQTLRANHISLVVNLEEDRVEEYRRVLLARNLDDKGKLHPADGLELPSMSENKTLPIINEANEADLLLNSAPRLAHSSNLEKLARPEKDSA</sequence>
<reference evidence="1" key="1">
    <citation type="journal article" date="2021" name="Genome Biol. Evol.">
        <title>A High-Quality Reference Genome for a Parasitic Bivalve with Doubly Uniparental Inheritance (Bivalvia: Unionida).</title>
        <authorList>
            <person name="Smith C.H."/>
        </authorList>
    </citation>
    <scope>NUCLEOTIDE SEQUENCE</scope>
    <source>
        <strain evidence="1">CHS0354</strain>
    </source>
</reference>
<dbReference type="AlphaFoldDB" id="A0AAE0TMN5"/>
<gene>
    <name evidence="1" type="ORF">CHS0354_032048</name>
</gene>
<dbReference type="Proteomes" id="UP001195483">
    <property type="component" value="Unassembled WGS sequence"/>
</dbReference>
<proteinExistence type="predicted"/>
<comment type="caution">
    <text evidence="1">The sequence shown here is derived from an EMBL/GenBank/DDBJ whole genome shotgun (WGS) entry which is preliminary data.</text>
</comment>
<name>A0AAE0TMN5_9BIVA</name>
<keyword evidence="2" id="KW-1185">Reference proteome</keyword>
<dbReference type="EMBL" id="JAEAOA010001901">
    <property type="protein sequence ID" value="KAK3612438.1"/>
    <property type="molecule type" value="Genomic_DNA"/>
</dbReference>
<reference evidence="1" key="3">
    <citation type="submission" date="2023-05" db="EMBL/GenBank/DDBJ databases">
        <authorList>
            <person name="Smith C.H."/>
        </authorList>
    </citation>
    <scope>NUCLEOTIDE SEQUENCE</scope>
    <source>
        <strain evidence="1">CHS0354</strain>
        <tissue evidence="1">Mantle</tissue>
    </source>
</reference>
<protein>
    <submittedName>
        <fullName evidence="1">Uncharacterized protein</fullName>
    </submittedName>
</protein>
<accession>A0AAE0TMN5</accession>
<organism evidence="1 2">
    <name type="scientific">Potamilus streckersoni</name>
    <dbReference type="NCBI Taxonomy" id="2493646"/>
    <lineage>
        <taxon>Eukaryota</taxon>
        <taxon>Metazoa</taxon>
        <taxon>Spiralia</taxon>
        <taxon>Lophotrochozoa</taxon>
        <taxon>Mollusca</taxon>
        <taxon>Bivalvia</taxon>
        <taxon>Autobranchia</taxon>
        <taxon>Heteroconchia</taxon>
        <taxon>Palaeoheterodonta</taxon>
        <taxon>Unionida</taxon>
        <taxon>Unionoidea</taxon>
        <taxon>Unionidae</taxon>
        <taxon>Ambleminae</taxon>
        <taxon>Lampsilini</taxon>
        <taxon>Potamilus</taxon>
    </lineage>
</organism>
<evidence type="ECO:0000313" key="1">
    <source>
        <dbReference type="EMBL" id="KAK3612438.1"/>
    </source>
</evidence>